<name>A0A679J8K3_VARPD</name>
<dbReference type="InterPro" id="IPR053745">
    <property type="entry name" value="Viral_Tail_Comp_sf"/>
</dbReference>
<dbReference type="Pfam" id="PF11367">
    <property type="entry name" value="Tail_completion_gp17"/>
    <property type="match status" value="1"/>
</dbReference>
<dbReference type="Gene3D" id="3.30.2000.30">
    <property type="match status" value="1"/>
</dbReference>
<dbReference type="InterPro" id="IPR021508">
    <property type="entry name" value="Gp17-like"/>
</dbReference>
<accession>A0A679J8K3</accession>
<evidence type="ECO:0000313" key="1">
    <source>
        <dbReference type="EMBL" id="CAA2106011.1"/>
    </source>
</evidence>
<sequence length="115" mass="12362">MIEPTVVAALETLFPGAVYPDVAPQGTTHPFVTYQQVGGVPSNTLCGNTDKQNARLQFTVWADTRPQANTLMRQAEKLLTDPPIRGVSQGGLAAIFDAPTKAYGARQDLSFWAAD</sequence>
<evidence type="ECO:0008006" key="2">
    <source>
        <dbReference type="Google" id="ProtNLM"/>
    </source>
</evidence>
<proteinExistence type="predicted"/>
<gene>
    <name evidence="1" type="ORF">VVAX_03536</name>
</gene>
<dbReference type="EMBL" id="LR743507">
    <property type="protein sequence ID" value="CAA2106011.1"/>
    <property type="molecule type" value="Genomic_DNA"/>
</dbReference>
<organism evidence="1">
    <name type="scientific">Variovorax paradoxus</name>
    <dbReference type="NCBI Taxonomy" id="34073"/>
    <lineage>
        <taxon>Bacteria</taxon>
        <taxon>Pseudomonadati</taxon>
        <taxon>Pseudomonadota</taxon>
        <taxon>Betaproteobacteria</taxon>
        <taxon>Burkholderiales</taxon>
        <taxon>Comamonadaceae</taxon>
        <taxon>Variovorax</taxon>
    </lineage>
</organism>
<dbReference type="RefSeq" id="WP_339091114.1">
    <property type="nucleotide sequence ID" value="NZ_LR743507.1"/>
</dbReference>
<reference evidence="1" key="1">
    <citation type="submission" date="2019-12" db="EMBL/GenBank/DDBJ databases">
        <authorList>
            <person name="Cremers G."/>
        </authorList>
    </citation>
    <scope>NUCLEOTIDE SEQUENCE</scope>
    <source>
        <strain evidence="1">Vvax</strain>
    </source>
</reference>
<protein>
    <recommendedName>
        <fullName evidence="2">DUF3168 domain-containing protein</fullName>
    </recommendedName>
</protein>
<dbReference type="AlphaFoldDB" id="A0A679J8K3"/>